<feature type="domain" description="ParB-like N-terminal" evidence="1">
    <location>
        <begin position="6"/>
        <end position="106"/>
    </location>
</feature>
<dbReference type="InterPro" id="IPR003115">
    <property type="entry name" value="ParB_N"/>
</dbReference>
<dbReference type="Gene3D" id="3.90.1530.30">
    <property type="match status" value="1"/>
</dbReference>
<evidence type="ECO:0000259" key="1">
    <source>
        <dbReference type="SMART" id="SM00470"/>
    </source>
</evidence>
<dbReference type="RefSeq" id="WP_266349251.1">
    <property type="nucleotide sequence ID" value="NZ_JAPKNG010000003.1"/>
</dbReference>
<comment type="caution">
    <text evidence="2">The sequence shown here is derived from an EMBL/GenBank/DDBJ whole genome shotgun (WGS) entry which is preliminary data.</text>
</comment>
<dbReference type="SUPFAM" id="SSF110849">
    <property type="entry name" value="ParB/Sulfiredoxin"/>
    <property type="match status" value="1"/>
</dbReference>
<dbReference type="SMART" id="SM00470">
    <property type="entry name" value="ParB"/>
    <property type="match status" value="1"/>
</dbReference>
<dbReference type="InterPro" id="IPR050336">
    <property type="entry name" value="Chromosome_partition/occlusion"/>
</dbReference>
<proteinExistence type="predicted"/>
<dbReference type="Gene3D" id="1.10.10.2830">
    <property type="match status" value="1"/>
</dbReference>
<keyword evidence="3" id="KW-1185">Reference proteome</keyword>
<dbReference type="EMBL" id="JAUSVO010000003">
    <property type="protein sequence ID" value="MDQ0438363.1"/>
    <property type="molecule type" value="Genomic_DNA"/>
</dbReference>
<organism evidence="2 3">
    <name type="scientific">Kaistia dalseonensis</name>
    <dbReference type="NCBI Taxonomy" id="410840"/>
    <lineage>
        <taxon>Bacteria</taxon>
        <taxon>Pseudomonadati</taxon>
        <taxon>Pseudomonadota</taxon>
        <taxon>Alphaproteobacteria</taxon>
        <taxon>Hyphomicrobiales</taxon>
        <taxon>Kaistiaceae</taxon>
        <taxon>Kaistia</taxon>
    </lineage>
</organism>
<sequence length="589" mass="63248">MAEASTLIPLNLLRFGHEADPPINARTKGRNDDIDGMAASLQAHGQIHPLVVKSLEGGIFVSDGNRRLAGFFLLAKEGSIRADHPVKCEEIAAGADAKEISLAANVIREALHPADEYVAFMALAEDGLGEADIARRFGIDPRNVSRMLALGRLSPNIIDAWRAGAFGDSRNEMDCVRAFTLAPSLAEQDAVYEQLAKAGRFWPEVIRAQFGAGDRAAIQNLQFVGKRAYLAAGGSLVEDLFGTNHAISDPGLLKDLMQAKLKAECERLIGEGWSWAELDWELPPSAYYGWSRTEKAPARGSQAELALRAELNERVETGTASEDDIQELRELKRELQLRPYTDEEREASGVIVRLDGAGHLDLRPGVVKPAKATASASAAEDAGGAESKVPTISNAMMHRLSIKLTEATQQAIAEEPRVGLVALLSGFLSHEAYSDPIRVQRNGYGRVTRRPESVETFGAIFARLSAMTDGELFAVAAGIAARAVDLQRMSVDQPPLANEGIAALLGAMNGERLEGAIRQTFDAADYFGGISKPLVAQAIHEAGFAEDQVKTAKMKKGDVVAFAIANVPGTGWLPPEFRTAHYAGPGRAG</sequence>
<dbReference type="SUPFAM" id="SSF109709">
    <property type="entry name" value="KorB DNA-binding domain-like"/>
    <property type="match status" value="1"/>
</dbReference>
<dbReference type="InterPro" id="IPR036086">
    <property type="entry name" value="ParB/Sulfiredoxin_sf"/>
</dbReference>
<dbReference type="Proteomes" id="UP001241603">
    <property type="component" value="Unassembled WGS sequence"/>
</dbReference>
<evidence type="ECO:0000313" key="3">
    <source>
        <dbReference type="Proteomes" id="UP001241603"/>
    </source>
</evidence>
<accession>A0ABU0H7S9</accession>
<dbReference type="PANTHER" id="PTHR33375:SF7">
    <property type="entry name" value="CHROMOSOME 2-PARTITIONING PROTEIN PARB-RELATED"/>
    <property type="match status" value="1"/>
</dbReference>
<evidence type="ECO:0000313" key="2">
    <source>
        <dbReference type="EMBL" id="MDQ0438363.1"/>
    </source>
</evidence>
<protein>
    <submittedName>
        <fullName evidence="2">ParB family chromosome partitioning protein</fullName>
    </submittedName>
</protein>
<gene>
    <name evidence="2" type="ORF">QO014_002755</name>
</gene>
<dbReference type="CDD" id="cd16406">
    <property type="entry name" value="ParB_N_like"/>
    <property type="match status" value="1"/>
</dbReference>
<dbReference type="PANTHER" id="PTHR33375">
    <property type="entry name" value="CHROMOSOME-PARTITIONING PROTEIN PARB-RELATED"/>
    <property type="match status" value="1"/>
</dbReference>
<name>A0ABU0H7S9_9HYPH</name>
<reference evidence="2 3" key="1">
    <citation type="submission" date="2023-07" db="EMBL/GenBank/DDBJ databases">
        <title>Genomic Encyclopedia of Type Strains, Phase IV (KMG-IV): sequencing the most valuable type-strain genomes for metagenomic binning, comparative biology and taxonomic classification.</title>
        <authorList>
            <person name="Goeker M."/>
        </authorList>
    </citation>
    <scope>NUCLEOTIDE SEQUENCE [LARGE SCALE GENOMIC DNA]</scope>
    <source>
        <strain evidence="2 3">B6-8</strain>
    </source>
</reference>